<evidence type="ECO:0000256" key="2">
    <source>
        <dbReference type="ARBA" id="ARBA00022737"/>
    </source>
</evidence>
<feature type="repeat" description="TPR" evidence="7">
    <location>
        <begin position="91"/>
        <end position="124"/>
    </location>
</feature>
<dbReference type="OrthoDB" id="10262026at2759"/>
<dbReference type="Pfam" id="PF13432">
    <property type="entry name" value="TPR_16"/>
    <property type="match status" value="1"/>
</dbReference>
<keyword evidence="4" id="KW-0833">Ubl conjugation pathway</keyword>
<dbReference type="Pfam" id="PF04049">
    <property type="entry name" value="ANAPC8"/>
    <property type="match status" value="1"/>
</dbReference>
<dbReference type="GO" id="GO:0005680">
    <property type="term" value="C:anaphase-promoting complex"/>
    <property type="evidence" value="ECO:0007669"/>
    <property type="project" value="InterPro"/>
</dbReference>
<keyword evidence="10" id="KW-1185">Reference proteome</keyword>
<evidence type="ECO:0000256" key="3">
    <source>
        <dbReference type="ARBA" id="ARBA00022776"/>
    </source>
</evidence>
<dbReference type="GO" id="GO:0016567">
    <property type="term" value="P:protein ubiquitination"/>
    <property type="evidence" value="ECO:0007669"/>
    <property type="project" value="TreeGrafter"/>
</dbReference>
<accession>A0A1B8GNV5</accession>
<reference evidence="9 10" key="1">
    <citation type="submission" date="2016-03" db="EMBL/GenBank/DDBJ databases">
        <title>Comparative genomics of Pseudogymnoascus destructans, the fungus causing white-nose syndrome of bats.</title>
        <authorList>
            <person name="Palmer J.M."/>
            <person name="Drees K.P."/>
            <person name="Foster J.T."/>
            <person name="Lindner D.L."/>
        </authorList>
    </citation>
    <scope>NUCLEOTIDE SEQUENCE [LARGE SCALE GENOMIC DNA]</scope>
    <source>
        <strain evidence="9 10">UAMH 10579</strain>
    </source>
</reference>
<dbReference type="Proteomes" id="UP000091956">
    <property type="component" value="Unassembled WGS sequence"/>
</dbReference>
<name>A0A1B8GNV5_9PEZI</name>
<dbReference type="Gene3D" id="1.25.40.10">
    <property type="entry name" value="Tetratricopeptide repeat domain"/>
    <property type="match status" value="2"/>
</dbReference>
<evidence type="ECO:0000313" key="9">
    <source>
        <dbReference type="EMBL" id="OBT97480.1"/>
    </source>
</evidence>
<reference evidence="10" key="2">
    <citation type="journal article" date="2018" name="Nat. Commun.">
        <title>Extreme sensitivity to ultraviolet light in the fungal pathogen causing white-nose syndrome of bats.</title>
        <authorList>
            <person name="Palmer J.M."/>
            <person name="Drees K.P."/>
            <person name="Foster J.T."/>
            <person name="Lindner D.L."/>
        </authorList>
    </citation>
    <scope>NUCLEOTIDE SEQUENCE [LARGE SCALE GENOMIC DNA]</scope>
    <source>
        <strain evidence="10">UAMH 10579</strain>
    </source>
</reference>
<dbReference type="InterPro" id="IPR019734">
    <property type="entry name" value="TPR_rpt"/>
</dbReference>
<feature type="repeat" description="TPR" evidence="7">
    <location>
        <begin position="125"/>
        <end position="158"/>
    </location>
</feature>
<evidence type="ECO:0000313" key="10">
    <source>
        <dbReference type="Proteomes" id="UP000091956"/>
    </source>
</evidence>
<keyword evidence="3" id="KW-0498">Mitosis</keyword>
<organism evidence="9 10">
    <name type="scientific">Pseudogymnoascus verrucosus</name>
    <dbReference type="NCBI Taxonomy" id="342668"/>
    <lineage>
        <taxon>Eukaryota</taxon>
        <taxon>Fungi</taxon>
        <taxon>Dikarya</taxon>
        <taxon>Ascomycota</taxon>
        <taxon>Pezizomycotina</taxon>
        <taxon>Leotiomycetes</taxon>
        <taxon>Thelebolales</taxon>
        <taxon>Thelebolaceae</taxon>
        <taxon>Pseudogymnoascus</taxon>
    </lineage>
</organism>
<keyword evidence="6" id="KW-0131">Cell cycle</keyword>
<evidence type="ECO:0000256" key="4">
    <source>
        <dbReference type="ARBA" id="ARBA00022786"/>
    </source>
</evidence>
<keyword evidence="1" id="KW-0132">Cell division</keyword>
<keyword evidence="2" id="KW-0677">Repeat</keyword>
<protein>
    <recommendedName>
        <fullName evidence="8">Cdc23 domain-containing protein</fullName>
    </recommendedName>
</protein>
<sequence length="313" mass="35381">MAFIFSVHCCQELHQFSPALLSEISQLQRVFPRSLFLQGQRALVFYRMKDFHTANTLFSSMLISSPFHLDFLPHHSNIIVRLALQLDRNFAAAWTLLGHEYYKVENTHAAISAYRRAVKGDNKDYRAFVGLGVVYERLERPTLSLHYYRQALALRPDDGELWHMMASCLGSMGRVMQGIEAMKRAIACSGDGRGNNQDDELGARCKRIELFFQLANAYAEVQERGEATKYLEICVDEADEVEGSGDVGAPLSTATVSVINRSRLLLARWIAADGDDTRARYLARQVDQGSEFAEEARDLLRSFVVTEEEDDGE</sequence>
<dbReference type="GO" id="GO:0031145">
    <property type="term" value="P:anaphase-promoting complex-dependent catabolic process"/>
    <property type="evidence" value="ECO:0007669"/>
    <property type="project" value="TreeGrafter"/>
</dbReference>
<dbReference type="SUPFAM" id="SSF48452">
    <property type="entry name" value="TPR-like"/>
    <property type="match status" value="1"/>
</dbReference>
<dbReference type="GO" id="GO:0051301">
    <property type="term" value="P:cell division"/>
    <property type="evidence" value="ECO:0007669"/>
    <property type="project" value="UniProtKB-KW"/>
</dbReference>
<evidence type="ECO:0000259" key="8">
    <source>
        <dbReference type="Pfam" id="PF04049"/>
    </source>
</evidence>
<dbReference type="InterPro" id="IPR007192">
    <property type="entry name" value="APC8"/>
</dbReference>
<dbReference type="PROSITE" id="PS50005">
    <property type="entry name" value="TPR"/>
    <property type="match status" value="2"/>
</dbReference>
<dbReference type="PANTHER" id="PTHR12558">
    <property type="entry name" value="CELL DIVISION CYCLE 16,23,27"/>
    <property type="match status" value="1"/>
</dbReference>
<dbReference type="AlphaFoldDB" id="A0A1B8GNV5"/>
<dbReference type="SMART" id="SM00028">
    <property type="entry name" value="TPR"/>
    <property type="match status" value="4"/>
</dbReference>
<proteinExistence type="predicted"/>
<dbReference type="GeneID" id="28837778"/>
<dbReference type="PANTHER" id="PTHR12558:SF10">
    <property type="entry name" value="CELL DIVISION CYCLE PROTEIN 23 HOMOLOG"/>
    <property type="match status" value="1"/>
</dbReference>
<evidence type="ECO:0000256" key="6">
    <source>
        <dbReference type="ARBA" id="ARBA00023306"/>
    </source>
</evidence>
<dbReference type="InterPro" id="IPR011990">
    <property type="entry name" value="TPR-like_helical_dom_sf"/>
</dbReference>
<evidence type="ECO:0000256" key="7">
    <source>
        <dbReference type="PROSITE-ProRule" id="PRU00339"/>
    </source>
</evidence>
<feature type="domain" description="Cdc23" evidence="8">
    <location>
        <begin position="1"/>
        <end position="42"/>
    </location>
</feature>
<evidence type="ECO:0000256" key="5">
    <source>
        <dbReference type="ARBA" id="ARBA00022803"/>
    </source>
</evidence>
<keyword evidence="5 7" id="KW-0802">TPR repeat</keyword>
<evidence type="ECO:0000256" key="1">
    <source>
        <dbReference type="ARBA" id="ARBA00022618"/>
    </source>
</evidence>
<dbReference type="GO" id="GO:0045842">
    <property type="term" value="P:positive regulation of mitotic metaphase/anaphase transition"/>
    <property type="evidence" value="ECO:0007669"/>
    <property type="project" value="TreeGrafter"/>
</dbReference>
<dbReference type="EMBL" id="KV460222">
    <property type="protein sequence ID" value="OBT97480.1"/>
    <property type="molecule type" value="Genomic_DNA"/>
</dbReference>
<gene>
    <name evidence="9" type="ORF">VE01_04392</name>
</gene>
<dbReference type="STRING" id="342668.A0A1B8GNV5"/>
<dbReference type="RefSeq" id="XP_018131213.1">
    <property type="nucleotide sequence ID" value="XM_018273866.1"/>
</dbReference>